<dbReference type="Pfam" id="PF17131">
    <property type="entry name" value="LolA_like"/>
    <property type="match status" value="1"/>
</dbReference>
<organism evidence="3 4">
    <name type="scientific">Pseudaquabacterium terrae</name>
    <dbReference type="NCBI Taxonomy" id="2732868"/>
    <lineage>
        <taxon>Bacteria</taxon>
        <taxon>Pseudomonadati</taxon>
        <taxon>Pseudomonadota</taxon>
        <taxon>Betaproteobacteria</taxon>
        <taxon>Burkholderiales</taxon>
        <taxon>Sphaerotilaceae</taxon>
        <taxon>Pseudaquabacterium</taxon>
    </lineage>
</organism>
<keyword evidence="3" id="KW-0449">Lipoprotein</keyword>
<dbReference type="Proteomes" id="UP000737171">
    <property type="component" value="Unassembled WGS sequence"/>
</dbReference>
<keyword evidence="4" id="KW-1185">Reference proteome</keyword>
<evidence type="ECO:0000313" key="4">
    <source>
        <dbReference type="Proteomes" id="UP000737171"/>
    </source>
</evidence>
<feature type="chain" id="PRO_5045303390" evidence="1">
    <location>
        <begin position="26"/>
        <end position="268"/>
    </location>
</feature>
<protein>
    <submittedName>
        <fullName evidence="3">Outer membrane lipoprotein-sorting protein</fullName>
    </submittedName>
</protein>
<feature type="signal peptide" evidence="1">
    <location>
        <begin position="1"/>
        <end position="25"/>
    </location>
</feature>
<evidence type="ECO:0000313" key="3">
    <source>
        <dbReference type="EMBL" id="NRF66487.1"/>
    </source>
</evidence>
<dbReference type="Gene3D" id="2.50.20.10">
    <property type="entry name" value="Lipoprotein localisation LolA/LolB/LppX"/>
    <property type="match status" value="1"/>
</dbReference>
<dbReference type="EMBL" id="JABRWJ010000002">
    <property type="protein sequence ID" value="NRF66487.1"/>
    <property type="molecule type" value="Genomic_DNA"/>
</dbReference>
<keyword evidence="1" id="KW-0732">Signal</keyword>
<evidence type="ECO:0000256" key="1">
    <source>
        <dbReference type="SAM" id="SignalP"/>
    </source>
</evidence>
<dbReference type="InterPro" id="IPR033399">
    <property type="entry name" value="TP_0789-like"/>
</dbReference>
<sequence length="268" mass="30595">MGPRMTRRTLLAASLLTPLSLPVHADDALTLMQRVHDRPSGRDATVTSRMELIERGRPARVRALVSYRVERGRGEAHNLVRFLEPKDIAGTGLLSIDKADGSNEQWLYLPELDRVRRIASDRKGGRFVGSDLYYEDLRTRKPAADRHRLVGQDNVNGVQCEIVESVPVDAAETVYRKRMTWVEASLAMVHRVDYFEKDDRAPSKRWVLASRKQIQGYWTVMESRLTDLGSGHETRLSVERALYDRKLPARLFTQQALADENVEADFRP</sequence>
<gene>
    <name evidence="3" type="ORF">HLB44_05790</name>
</gene>
<comment type="caution">
    <text evidence="3">The sequence shown here is derived from an EMBL/GenBank/DDBJ whole genome shotgun (WGS) entry which is preliminary data.</text>
</comment>
<reference evidence="3 4" key="1">
    <citation type="submission" date="2020-05" db="EMBL/GenBank/DDBJ databases">
        <title>Aquincola sp. isolate from soil.</title>
        <authorList>
            <person name="Han J."/>
            <person name="Kim D.-U."/>
        </authorList>
    </citation>
    <scope>NUCLEOTIDE SEQUENCE [LARGE SCALE GENOMIC DNA]</scope>
    <source>
        <strain evidence="3 4">S2</strain>
    </source>
</reference>
<proteinExistence type="predicted"/>
<name>A0ABX2ECG7_9BURK</name>
<evidence type="ECO:0000259" key="2">
    <source>
        <dbReference type="Pfam" id="PF17131"/>
    </source>
</evidence>
<feature type="domain" description="Uncharacterized protein TP-0789" evidence="2">
    <location>
        <begin position="75"/>
        <end position="258"/>
    </location>
</feature>
<dbReference type="CDD" id="cd16329">
    <property type="entry name" value="LolA_like"/>
    <property type="match status" value="1"/>
</dbReference>
<accession>A0ABX2ECG7</accession>